<evidence type="ECO:0000256" key="1">
    <source>
        <dbReference type="SAM" id="SignalP"/>
    </source>
</evidence>
<feature type="signal peptide" evidence="1">
    <location>
        <begin position="1"/>
        <end position="33"/>
    </location>
</feature>
<dbReference type="Proteomes" id="UP000189796">
    <property type="component" value="Chromosome I"/>
</dbReference>
<dbReference type="EMBL" id="LT670817">
    <property type="protein sequence ID" value="SHH52605.1"/>
    <property type="molecule type" value="Genomic_DNA"/>
</dbReference>
<dbReference type="RefSeq" id="WP_079603789.1">
    <property type="nucleotide sequence ID" value="NZ_LT670817.1"/>
</dbReference>
<dbReference type="Gene3D" id="3.40.50.2300">
    <property type="match status" value="2"/>
</dbReference>
<sequence length="333" mass="36053">MSLRTLRLDRIGRLSALLIAAALLLGSPSFAPAQTQAERLPKVGYLGFGASVPPTHFQNRMRELRYSEGKEVTVEYRFAGGRPGELPRLARELVDAKVDVIMAIGDEAIVAAKDATRTVPIVMVACDAVTTGFVASLARPGGNLTGVTCITSELMPKRMAVFRELLPSASRLVVLYNPENVSKPPEAARTVELAKQLGLDAKAVQFRTAEDIEHAFSAFAADRPDGLVVLTEQRSITHAKLLGDLSRRERLPVLHSFSEGVRAGGLISYGPHFPEMVLMATNYVAKILKGGKPAELPVEQPTRFELVINLKTAKEIGLTIPPSLLARADEVIE</sequence>
<dbReference type="PANTHER" id="PTHR35271:SF1">
    <property type="entry name" value="ABC TRANSPORTER, SUBSTRATE-BINDING LIPOPROTEIN"/>
    <property type="match status" value="1"/>
</dbReference>
<dbReference type="Pfam" id="PF04392">
    <property type="entry name" value="ABC_sub_bind"/>
    <property type="match status" value="1"/>
</dbReference>
<gene>
    <name evidence="2" type="ORF">SAMN05443248_5105</name>
</gene>
<name>A0A1M5TP62_9BRAD</name>
<evidence type="ECO:0000313" key="2">
    <source>
        <dbReference type="EMBL" id="SHH52605.1"/>
    </source>
</evidence>
<organism evidence="2 3">
    <name type="scientific">Bradyrhizobium erythrophlei</name>
    <dbReference type="NCBI Taxonomy" id="1437360"/>
    <lineage>
        <taxon>Bacteria</taxon>
        <taxon>Pseudomonadati</taxon>
        <taxon>Pseudomonadota</taxon>
        <taxon>Alphaproteobacteria</taxon>
        <taxon>Hyphomicrobiales</taxon>
        <taxon>Nitrobacteraceae</taxon>
        <taxon>Bradyrhizobium</taxon>
    </lineage>
</organism>
<reference evidence="2 3" key="1">
    <citation type="submission" date="2016-11" db="EMBL/GenBank/DDBJ databases">
        <authorList>
            <person name="Jaros S."/>
            <person name="Januszkiewicz K."/>
            <person name="Wedrychowicz H."/>
        </authorList>
    </citation>
    <scope>NUCLEOTIDE SEQUENCE [LARGE SCALE GENOMIC DNA]</scope>
    <source>
        <strain evidence="2 3">GAS138</strain>
    </source>
</reference>
<dbReference type="PANTHER" id="PTHR35271">
    <property type="entry name" value="ABC TRANSPORTER, SUBSTRATE-BINDING LIPOPROTEIN-RELATED"/>
    <property type="match status" value="1"/>
</dbReference>
<feature type="chain" id="PRO_5012590157" evidence="1">
    <location>
        <begin position="34"/>
        <end position="333"/>
    </location>
</feature>
<dbReference type="InterPro" id="IPR007487">
    <property type="entry name" value="ABC_transpt-TYRBP-like"/>
</dbReference>
<dbReference type="OrthoDB" id="9776955at2"/>
<protein>
    <submittedName>
        <fullName evidence="2">Putative ABC transport system substrate-binding protein</fullName>
    </submittedName>
</protein>
<accession>A0A1M5TP62</accession>
<dbReference type="AlphaFoldDB" id="A0A1M5TP62"/>
<evidence type="ECO:0000313" key="3">
    <source>
        <dbReference type="Proteomes" id="UP000189796"/>
    </source>
</evidence>
<keyword evidence="1" id="KW-0732">Signal</keyword>
<dbReference type="CDD" id="cd06325">
    <property type="entry name" value="PBP1_ABC_unchar_transporter"/>
    <property type="match status" value="1"/>
</dbReference>
<proteinExistence type="predicted"/>